<organism evidence="1 2">
    <name type="scientific">Owenia fusiformis</name>
    <name type="common">Polychaete worm</name>
    <dbReference type="NCBI Taxonomy" id="6347"/>
    <lineage>
        <taxon>Eukaryota</taxon>
        <taxon>Metazoa</taxon>
        <taxon>Spiralia</taxon>
        <taxon>Lophotrochozoa</taxon>
        <taxon>Annelida</taxon>
        <taxon>Polychaeta</taxon>
        <taxon>Sedentaria</taxon>
        <taxon>Canalipalpata</taxon>
        <taxon>Sabellida</taxon>
        <taxon>Oweniida</taxon>
        <taxon>Oweniidae</taxon>
        <taxon>Owenia</taxon>
    </lineage>
</organism>
<protein>
    <submittedName>
        <fullName evidence="1">Uncharacterized protein</fullName>
    </submittedName>
</protein>
<evidence type="ECO:0000313" key="1">
    <source>
        <dbReference type="EMBL" id="CAH1789476.1"/>
    </source>
</evidence>
<sequence>DKDTTSHGQFEELLKDWQEPPVGDDEVSKYLHLSERQLPGLLAFNPLEGSGSIDSTTSLPRGPGYMNVSICLTGVCGAYFQTVGTWYITAILYRHYWLMGMVLQRHPELNKTDVYIDRNNMWLECWHNQGDVVSLHDSFISFTFTITFENGLDFEDEDIRRKIETSLSYLNSNPYMRTTVPGIYLRGNYHRCSNSYTKRNIGNNPRYLKCVDYIDEDKNNPDFPIDGNICHLF</sequence>
<dbReference type="EMBL" id="CAIIXF020000007">
    <property type="protein sequence ID" value="CAH1789476.1"/>
    <property type="molecule type" value="Genomic_DNA"/>
</dbReference>
<comment type="caution">
    <text evidence="1">The sequence shown here is derived from an EMBL/GenBank/DDBJ whole genome shotgun (WGS) entry which is preliminary data.</text>
</comment>
<name>A0A8S4PEA8_OWEFU</name>
<gene>
    <name evidence="1" type="ORF">OFUS_LOCUS14825</name>
</gene>
<dbReference type="Proteomes" id="UP000749559">
    <property type="component" value="Unassembled WGS sequence"/>
</dbReference>
<keyword evidence="2" id="KW-1185">Reference proteome</keyword>
<dbReference type="AlphaFoldDB" id="A0A8S4PEA8"/>
<accession>A0A8S4PEA8</accession>
<feature type="non-terminal residue" evidence="1">
    <location>
        <position position="1"/>
    </location>
</feature>
<evidence type="ECO:0000313" key="2">
    <source>
        <dbReference type="Proteomes" id="UP000749559"/>
    </source>
</evidence>
<proteinExistence type="predicted"/>
<reference evidence="1" key="1">
    <citation type="submission" date="2022-03" db="EMBL/GenBank/DDBJ databases">
        <authorList>
            <person name="Martin C."/>
        </authorList>
    </citation>
    <scope>NUCLEOTIDE SEQUENCE</scope>
</reference>